<dbReference type="GO" id="GO:0009073">
    <property type="term" value="P:aromatic amino acid family biosynthetic process"/>
    <property type="evidence" value="ECO:0007669"/>
    <property type="project" value="UniProtKB-KW"/>
</dbReference>
<dbReference type="PANTHER" id="PTHR21089:SF1">
    <property type="entry name" value="BIFUNCTIONAL 3-DEHYDROQUINATE DEHYDRATASE_SHIKIMATE DEHYDROGENASE, CHLOROPLASTIC"/>
    <property type="match status" value="1"/>
</dbReference>
<feature type="domain" description="Quinate/shikimate 5-dehydrogenase/glutamyl-tRNA reductase" evidence="7">
    <location>
        <begin position="132"/>
        <end position="176"/>
    </location>
</feature>
<keyword evidence="5" id="KW-0028">Amino-acid biosynthesis</keyword>
<accession>A0A679J6F5</accession>
<dbReference type="SUPFAM" id="SSF51735">
    <property type="entry name" value="NAD(P)-binding Rossmann-fold domains"/>
    <property type="match status" value="1"/>
</dbReference>
<dbReference type="AlphaFoldDB" id="A0A679J6F5"/>
<dbReference type="RefSeq" id="WP_339093158.1">
    <property type="nucleotide sequence ID" value="NZ_LR743508.1"/>
</dbReference>
<dbReference type="Gene3D" id="3.40.50.720">
    <property type="entry name" value="NAD(P)-binding Rossmann-like Domain"/>
    <property type="match status" value="1"/>
</dbReference>
<dbReference type="InterPro" id="IPR046346">
    <property type="entry name" value="Aminoacid_DH-like_N_sf"/>
</dbReference>
<dbReference type="Pfam" id="PF08501">
    <property type="entry name" value="Shikimate_dh_N"/>
    <property type="match status" value="1"/>
</dbReference>
<comment type="pathway">
    <text evidence="1">Metabolic intermediate biosynthesis; chorismate biosynthesis; chorismate from D-erythrose 4-phosphate and phosphoenolpyruvate: step 4/7.</text>
</comment>
<dbReference type="Gene3D" id="3.40.50.10860">
    <property type="entry name" value="Leucine Dehydrogenase, chain A, domain 1"/>
    <property type="match status" value="1"/>
</dbReference>
<dbReference type="PANTHER" id="PTHR21089">
    <property type="entry name" value="SHIKIMATE DEHYDROGENASE"/>
    <property type="match status" value="1"/>
</dbReference>
<dbReference type="GO" id="GO:0005829">
    <property type="term" value="C:cytosol"/>
    <property type="evidence" value="ECO:0007669"/>
    <property type="project" value="TreeGrafter"/>
</dbReference>
<gene>
    <name evidence="9" type="primary">aroE_2</name>
    <name evidence="9" type="ORF">VVAX_05485</name>
</gene>
<dbReference type="InterPro" id="IPR036291">
    <property type="entry name" value="NAD(P)-bd_dom_sf"/>
</dbReference>
<dbReference type="SUPFAM" id="SSF53223">
    <property type="entry name" value="Aminoacid dehydrogenase-like, N-terminal domain"/>
    <property type="match status" value="1"/>
</dbReference>
<keyword evidence="3" id="KW-0521">NADP</keyword>
<proteinExistence type="predicted"/>
<keyword evidence="4 9" id="KW-0560">Oxidoreductase</keyword>
<sequence>MVPTGLSGATRLVPILAHPVDHVRAPRIYNPAFAAAGLDWCLVPMGVHPDDFATTVAQLARVRNLQGLNLTIPHKAAAHALCARRGPEARRTGVVNTMRIDADGQWSGESFDGVGFVEAARAHGVLGLERPDRPVVLVGAGGAGTAIAFALAAAGVRELHVFNREPEQAAQVVAGLRKAFPGIDARTPPEAARGDSLRAAGLAVNATSLGLHEGDPMPFDPAQLAPDAALFDIIAARDTELMAACSARGLRVVGGKPMIDHQVAAQIAFWRGGGA</sequence>
<dbReference type="InterPro" id="IPR006151">
    <property type="entry name" value="Shikm_DH/Glu-tRNA_Rdtase"/>
</dbReference>
<dbReference type="Pfam" id="PF01488">
    <property type="entry name" value="Shikimate_DH"/>
    <property type="match status" value="1"/>
</dbReference>
<evidence type="ECO:0000259" key="8">
    <source>
        <dbReference type="Pfam" id="PF08501"/>
    </source>
</evidence>
<feature type="domain" description="Shikimate dehydrogenase substrate binding N-terminal" evidence="8">
    <location>
        <begin position="15"/>
        <end position="97"/>
    </location>
</feature>
<dbReference type="EMBL" id="LR743508">
    <property type="protein sequence ID" value="CAA2109214.1"/>
    <property type="molecule type" value="Genomic_DNA"/>
</dbReference>
<evidence type="ECO:0000256" key="1">
    <source>
        <dbReference type="ARBA" id="ARBA00004871"/>
    </source>
</evidence>
<dbReference type="UniPathway" id="UPA00053">
    <property type="reaction ID" value="UER00087"/>
</dbReference>
<evidence type="ECO:0000256" key="5">
    <source>
        <dbReference type="ARBA" id="ARBA00023141"/>
    </source>
</evidence>
<dbReference type="EC" id="1.1.1.25" evidence="2"/>
<comment type="catalytic activity">
    <reaction evidence="6">
        <text>shikimate + NADP(+) = 3-dehydroshikimate + NADPH + H(+)</text>
        <dbReference type="Rhea" id="RHEA:17737"/>
        <dbReference type="ChEBI" id="CHEBI:15378"/>
        <dbReference type="ChEBI" id="CHEBI:16630"/>
        <dbReference type="ChEBI" id="CHEBI:36208"/>
        <dbReference type="ChEBI" id="CHEBI:57783"/>
        <dbReference type="ChEBI" id="CHEBI:58349"/>
        <dbReference type="EC" id="1.1.1.25"/>
    </reaction>
</comment>
<reference evidence="9" key="1">
    <citation type="submission" date="2019-12" db="EMBL/GenBank/DDBJ databases">
        <authorList>
            <person name="Cremers G."/>
        </authorList>
    </citation>
    <scope>NUCLEOTIDE SEQUENCE</scope>
    <source>
        <strain evidence="9">Vvax</strain>
    </source>
</reference>
<dbReference type="GO" id="GO:0019632">
    <property type="term" value="P:shikimate metabolic process"/>
    <property type="evidence" value="ECO:0007669"/>
    <property type="project" value="TreeGrafter"/>
</dbReference>
<dbReference type="InterPro" id="IPR013708">
    <property type="entry name" value="Shikimate_DH-bd_N"/>
</dbReference>
<evidence type="ECO:0000256" key="2">
    <source>
        <dbReference type="ARBA" id="ARBA00012962"/>
    </source>
</evidence>
<evidence type="ECO:0000259" key="7">
    <source>
        <dbReference type="Pfam" id="PF01488"/>
    </source>
</evidence>
<dbReference type="InterPro" id="IPR022893">
    <property type="entry name" value="Shikimate_DH_fam"/>
</dbReference>
<organism evidence="9">
    <name type="scientific">Variovorax paradoxus</name>
    <dbReference type="NCBI Taxonomy" id="34073"/>
    <lineage>
        <taxon>Bacteria</taxon>
        <taxon>Pseudomonadati</taxon>
        <taxon>Pseudomonadota</taxon>
        <taxon>Betaproteobacteria</taxon>
        <taxon>Burkholderiales</taxon>
        <taxon>Comamonadaceae</taxon>
        <taxon>Variovorax</taxon>
    </lineage>
</organism>
<evidence type="ECO:0000256" key="3">
    <source>
        <dbReference type="ARBA" id="ARBA00022857"/>
    </source>
</evidence>
<keyword evidence="5" id="KW-0057">Aromatic amino acid biosynthesis</keyword>
<evidence type="ECO:0000313" key="9">
    <source>
        <dbReference type="EMBL" id="CAA2109214.1"/>
    </source>
</evidence>
<dbReference type="GO" id="GO:0009423">
    <property type="term" value="P:chorismate biosynthetic process"/>
    <property type="evidence" value="ECO:0007669"/>
    <property type="project" value="UniProtKB-UniPathway"/>
</dbReference>
<evidence type="ECO:0000256" key="4">
    <source>
        <dbReference type="ARBA" id="ARBA00023002"/>
    </source>
</evidence>
<evidence type="ECO:0000256" key="6">
    <source>
        <dbReference type="ARBA" id="ARBA00049442"/>
    </source>
</evidence>
<dbReference type="GO" id="GO:0050661">
    <property type="term" value="F:NADP binding"/>
    <property type="evidence" value="ECO:0007669"/>
    <property type="project" value="TreeGrafter"/>
</dbReference>
<protein>
    <recommendedName>
        <fullName evidence="2">shikimate dehydrogenase (NADP(+))</fullName>
        <ecNumber evidence="2">1.1.1.25</ecNumber>
    </recommendedName>
</protein>
<name>A0A679J6F5_VARPD</name>
<dbReference type="GO" id="GO:0004764">
    <property type="term" value="F:shikimate 3-dehydrogenase (NADP+) activity"/>
    <property type="evidence" value="ECO:0007669"/>
    <property type="project" value="UniProtKB-EC"/>
</dbReference>